<evidence type="ECO:0000313" key="5">
    <source>
        <dbReference type="Proteomes" id="UP000075880"/>
    </source>
</evidence>
<dbReference type="PANTHER" id="PTHR21721">
    <property type="entry name" value="GH09876P-RELATED"/>
    <property type="match status" value="1"/>
</dbReference>
<dbReference type="EnsemblMetazoa" id="ENSAATROPT003975">
    <property type="protein sequence ID" value="ENSAATROPP003814"/>
    <property type="gene ID" value="ENSAATROPG003148"/>
</dbReference>
<reference evidence="5" key="1">
    <citation type="submission" date="2021-09" db="EMBL/GenBank/DDBJ databases">
        <authorList>
            <consortium name="Infravec"/>
            <person name="Campbell I L."/>
            <person name="Maslen G."/>
            <person name="Yates A."/>
        </authorList>
    </citation>
    <scope>NUCLEOTIDE SEQUENCE [LARGE SCALE GENOMIC DNA]</scope>
    <source>
        <strain evidence="5">Infravec2 EBRE</strain>
    </source>
</reference>
<keyword evidence="1" id="KW-0472">Membrane</keyword>
<feature type="domain" description="DUF753" evidence="3">
    <location>
        <begin position="111"/>
        <end position="178"/>
    </location>
</feature>
<dbReference type="OrthoDB" id="7971963at2759"/>
<sequence>MYKSITIVALLLACSAGSTSAFWCFTCTTFNSTDCLQPVQNVLLSECPPSPLVSDVTCFTRIVGQDVVRGCVTELTQEEQGNCALVNNCQLCNNENNLACNGNLFPHGRLHCHQCTGTTNSTCSDEILTEATSCLRFVATDQCFVHVRENNVTRGCLSENQACHDSRDCHVCSGNGCNFRHFEHSAAGSLVAQIQLLLGAVLLSALVAKKL</sequence>
<feature type="transmembrane region" description="Helical" evidence="1">
    <location>
        <begin position="186"/>
        <end position="208"/>
    </location>
</feature>
<dbReference type="Pfam" id="PF05444">
    <property type="entry name" value="DUF753"/>
    <property type="match status" value="2"/>
</dbReference>
<evidence type="ECO:0000256" key="2">
    <source>
        <dbReference type="SAM" id="SignalP"/>
    </source>
</evidence>
<proteinExistence type="predicted"/>
<keyword evidence="1" id="KW-1133">Transmembrane helix</keyword>
<reference evidence="4" key="2">
    <citation type="submission" date="2022-08" db="UniProtKB">
        <authorList>
            <consortium name="EnsemblMetazoa"/>
        </authorList>
    </citation>
    <scope>IDENTIFICATION</scope>
    <source>
        <strain evidence="4">EBRO</strain>
    </source>
</reference>
<dbReference type="InterPro" id="IPR008472">
    <property type="entry name" value="DUF753"/>
</dbReference>
<dbReference type="Proteomes" id="UP000075880">
    <property type="component" value="Unassembled WGS sequence"/>
</dbReference>
<dbReference type="EnsemblMetazoa" id="AATE015214-RA">
    <property type="protein sequence ID" value="AATE015214-PA.1"/>
    <property type="gene ID" value="AATE015214"/>
</dbReference>
<name>A0A182JBY1_ANOAO</name>
<evidence type="ECO:0000256" key="1">
    <source>
        <dbReference type="SAM" id="Phobius"/>
    </source>
</evidence>
<dbReference type="AlphaFoldDB" id="A0A182JBY1"/>
<organism evidence="4">
    <name type="scientific">Anopheles atroparvus</name>
    <name type="common">European mosquito</name>
    <dbReference type="NCBI Taxonomy" id="41427"/>
    <lineage>
        <taxon>Eukaryota</taxon>
        <taxon>Metazoa</taxon>
        <taxon>Ecdysozoa</taxon>
        <taxon>Arthropoda</taxon>
        <taxon>Hexapoda</taxon>
        <taxon>Insecta</taxon>
        <taxon>Pterygota</taxon>
        <taxon>Neoptera</taxon>
        <taxon>Endopterygota</taxon>
        <taxon>Diptera</taxon>
        <taxon>Nematocera</taxon>
        <taxon>Culicoidea</taxon>
        <taxon>Culicidae</taxon>
        <taxon>Anophelinae</taxon>
        <taxon>Anopheles</taxon>
    </lineage>
</organism>
<dbReference type="VEuPathDB" id="VectorBase:AATE015214"/>
<keyword evidence="2" id="KW-0732">Signal</keyword>
<feature type="chain" id="PRO_5044551069" description="DUF753 domain-containing protein" evidence="2">
    <location>
        <begin position="22"/>
        <end position="211"/>
    </location>
</feature>
<keyword evidence="5" id="KW-1185">Reference proteome</keyword>
<evidence type="ECO:0000313" key="4">
    <source>
        <dbReference type="EnsemblMetazoa" id="AATE015214-PA.1"/>
    </source>
</evidence>
<feature type="domain" description="DUF753" evidence="3">
    <location>
        <begin position="23"/>
        <end position="101"/>
    </location>
</feature>
<feature type="signal peptide" evidence="2">
    <location>
        <begin position="1"/>
        <end position="21"/>
    </location>
</feature>
<evidence type="ECO:0000259" key="3">
    <source>
        <dbReference type="Pfam" id="PF05444"/>
    </source>
</evidence>
<accession>A0A182JBY1</accession>
<keyword evidence="1" id="KW-0812">Transmembrane</keyword>
<dbReference type="PANTHER" id="PTHR21721:SF25">
    <property type="entry name" value="LP18071P"/>
    <property type="match status" value="1"/>
</dbReference>
<protein>
    <recommendedName>
        <fullName evidence="3">DUF753 domain-containing protein</fullName>
    </recommendedName>
</protein>